<evidence type="ECO:0000313" key="2">
    <source>
        <dbReference type="EMBL" id="ESA42612.1"/>
    </source>
</evidence>
<dbReference type="EMBL" id="CM002240">
    <property type="protein sequence ID" value="ESA42612.1"/>
    <property type="molecule type" value="Genomic_DNA"/>
</dbReference>
<dbReference type="OrthoDB" id="4828117at2759"/>
<keyword evidence="3" id="KW-1185">Reference proteome</keyword>
<feature type="region of interest" description="Disordered" evidence="1">
    <location>
        <begin position="156"/>
        <end position="274"/>
    </location>
</feature>
<protein>
    <submittedName>
        <fullName evidence="2">Polarity defective-2</fullName>
    </submittedName>
</protein>
<feature type="compositionally biased region" description="Polar residues" evidence="1">
    <location>
        <begin position="304"/>
        <end position="313"/>
    </location>
</feature>
<feature type="compositionally biased region" description="Low complexity" evidence="1">
    <location>
        <begin position="410"/>
        <end position="422"/>
    </location>
</feature>
<dbReference type="GeneID" id="3874910"/>
<feature type="region of interest" description="Disordered" evidence="1">
    <location>
        <begin position="291"/>
        <end position="354"/>
    </location>
</feature>
<feature type="region of interest" description="Disordered" evidence="1">
    <location>
        <begin position="404"/>
        <end position="424"/>
    </location>
</feature>
<feature type="region of interest" description="Disordered" evidence="1">
    <location>
        <begin position="483"/>
        <end position="508"/>
    </location>
</feature>
<name>V5ILT6_NEUCR</name>
<dbReference type="Proteomes" id="UP000001805">
    <property type="component" value="Chromosome 2, Linkage Group V"/>
</dbReference>
<evidence type="ECO:0000256" key="1">
    <source>
        <dbReference type="SAM" id="MobiDB-lite"/>
    </source>
</evidence>
<sequence>MTYSGYLSGLESDQFKFTGSRLNFGILWNFSRHTNHRSKMPANFKTYEAQARLLAAVIAAHPELRLNYKAIAQHYGKSATMSALEHRFRPVRKQAECLRLAVSRGDDPEEIDILETGELARYFGESTADGLQFQFRSIKAGAEAIKNAVDNGEDPIEAFNNVGSGSGANKTPSGRKRGRPAGTPASGRSRAGAGTPATGKSTSTTAKPRRSTAKKANYVEPQTTTDKDESAASVDYDALDDSPTGHLAKKTRTTPIKTALPPRRMSGAAAPPSQPVFKTEALDEIFEVSDRLPSPSPMPPLPSTATGGNNDFFTNGMARNERAASEYHTPAPEFPPNASAQTSQSQSQSQSQGFNIKQEALSYNNGGMSFDGGVTTSFASATTSIFGGNNGYTATTTGGYLHQQQNTQESSNNNNNNNNNNSAGYINIVSDDEDDYTQSQSLFGAAVRPLGGGGGGGGHGSSGNFSQAFTATPGMGGMGLPSTMTGDGSGGGNGDIGSFYVDEDQYEI</sequence>
<feature type="compositionally biased region" description="Low complexity" evidence="1">
    <location>
        <begin position="338"/>
        <end position="352"/>
    </location>
</feature>
<gene>
    <name evidence="2" type="primary">pod-2</name>
    <name evidence="2" type="ORF">NCU09544</name>
</gene>
<dbReference type="STRING" id="367110.V5ILT6"/>
<reference evidence="2 3" key="1">
    <citation type="journal article" date="2003" name="Nature">
        <title>The genome sequence of the filamentous fungus Neurospora crassa.</title>
        <authorList>
            <person name="Galagan J.E."/>
            <person name="Calvo S.E."/>
            <person name="Borkovich K.A."/>
            <person name="Selker E.U."/>
            <person name="Read N.D."/>
            <person name="Jaffe D."/>
            <person name="FitzHugh W."/>
            <person name="Ma L.J."/>
            <person name="Smirnov S."/>
            <person name="Purcell S."/>
            <person name="Rehman B."/>
            <person name="Elkins T."/>
            <person name="Engels R."/>
            <person name="Wang S."/>
            <person name="Nielsen C.B."/>
            <person name="Butler J."/>
            <person name="Endrizzi M."/>
            <person name="Qui D."/>
            <person name="Ianakiev P."/>
            <person name="Bell-Pedersen D."/>
            <person name="Nelson M.A."/>
            <person name="Werner-Washburne M."/>
            <person name="Selitrennikoff C.P."/>
            <person name="Kinsey J.A."/>
            <person name="Braun E.L."/>
            <person name="Zelter A."/>
            <person name="Schulte U."/>
            <person name="Kothe G.O."/>
            <person name="Jedd G."/>
            <person name="Mewes W."/>
            <person name="Staben C."/>
            <person name="Marcotte E."/>
            <person name="Greenberg D."/>
            <person name="Roy A."/>
            <person name="Foley K."/>
            <person name="Naylor J."/>
            <person name="Stange-Thomann N."/>
            <person name="Barrett R."/>
            <person name="Gnerre S."/>
            <person name="Kamal M."/>
            <person name="Kamvysselis M."/>
            <person name="Mauceli E."/>
            <person name="Bielke C."/>
            <person name="Rudd S."/>
            <person name="Frishman D."/>
            <person name="Krystofova S."/>
            <person name="Rasmussen C."/>
            <person name="Metzenberg R.L."/>
            <person name="Perkins D.D."/>
            <person name="Kroken S."/>
            <person name="Cogoni C."/>
            <person name="Macino G."/>
            <person name="Catcheside D."/>
            <person name="Li W."/>
            <person name="Pratt R.J."/>
            <person name="Osmani S.A."/>
            <person name="DeSouza C.P."/>
            <person name="Glass L."/>
            <person name="Orbach M.J."/>
            <person name="Berglund J.A."/>
            <person name="Voelker R."/>
            <person name="Yarden O."/>
            <person name="Plamann M."/>
            <person name="Seiler S."/>
            <person name="Dunlap J."/>
            <person name="Radford A."/>
            <person name="Aramayo R."/>
            <person name="Natvig D.O."/>
            <person name="Alex L.A."/>
            <person name="Mannhaupt G."/>
            <person name="Ebbole D.J."/>
            <person name="Freitag M."/>
            <person name="Paulsen I."/>
            <person name="Sachs M.S."/>
            <person name="Lander E.S."/>
            <person name="Nusbaum C."/>
            <person name="Birren B."/>
        </authorList>
    </citation>
    <scope>NUCLEOTIDE SEQUENCE [LARGE SCALE GENOMIC DNA]</scope>
    <source>
        <strain evidence="3">ATCC 24698 / 74-OR23-1A / CBS 708.71 / DSM 1257 / FGSC 987</strain>
    </source>
</reference>
<dbReference type="VEuPathDB" id="FungiDB:NCU09544"/>
<organism evidence="2 3">
    <name type="scientific">Neurospora crassa (strain ATCC 24698 / 74-OR23-1A / CBS 708.71 / DSM 1257 / FGSC 987)</name>
    <dbReference type="NCBI Taxonomy" id="367110"/>
    <lineage>
        <taxon>Eukaryota</taxon>
        <taxon>Fungi</taxon>
        <taxon>Dikarya</taxon>
        <taxon>Ascomycota</taxon>
        <taxon>Pezizomycotina</taxon>
        <taxon>Sordariomycetes</taxon>
        <taxon>Sordariomycetidae</taxon>
        <taxon>Sordariales</taxon>
        <taxon>Sordariaceae</taxon>
        <taxon>Neurospora</taxon>
    </lineage>
</organism>
<dbReference type="InParanoid" id="V5ILT6"/>
<accession>V5ILT6</accession>
<dbReference type="AlphaFoldDB" id="V5ILT6"/>
<feature type="compositionally biased region" description="Polar residues" evidence="1">
    <location>
        <begin position="161"/>
        <end position="172"/>
    </location>
</feature>
<evidence type="ECO:0000313" key="3">
    <source>
        <dbReference type="Proteomes" id="UP000001805"/>
    </source>
</evidence>
<proteinExistence type="predicted"/>
<dbReference type="PaxDb" id="5141-EFNCRP00000007559"/>
<dbReference type="RefSeq" id="XP_011394766.1">
    <property type="nucleotide sequence ID" value="XM_011396464.1"/>
</dbReference>